<dbReference type="NCBIfam" id="TIGR01640">
    <property type="entry name" value="F_box_assoc_1"/>
    <property type="match status" value="1"/>
</dbReference>
<protein>
    <submittedName>
        <fullName evidence="5">F-box protein At5g18160-like</fullName>
    </submittedName>
</protein>
<dbReference type="SUPFAM" id="SSF81383">
    <property type="entry name" value="F-box domain"/>
    <property type="match status" value="1"/>
</dbReference>
<dbReference type="Proteomes" id="UP000694864">
    <property type="component" value="Chromosome 20"/>
</dbReference>
<dbReference type="GeneID" id="104772337"/>
<feature type="region of interest" description="Disordered" evidence="1">
    <location>
        <begin position="35"/>
        <end position="60"/>
    </location>
</feature>
<dbReference type="PANTHER" id="PTHR31111">
    <property type="entry name" value="BNAA05G37150D PROTEIN-RELATED"/>
    <property type="match status" value="1"/>
</dbReference>
<gene>
    <name evidence="5" type="primary">LOC104772337</name>
</gene>
<reference evidence="4" key="1">
    <citation type="journal article" date="2014" name="Nat. Commun.">
        <title>The emerging biofuel crop Camelina sativa retains a highly undifferentiated hexaploid genome structure.</title>
        <authorList>
            <person name="Kagale S."/>
            <person name="Koh C."/>
            <person name="Nixon J."/>
            <person name="Bollina V."/>
            <person name="Clarke W.E."/>
            <person name="Tuteja R."/>
            <person name="Spillane C."/>
            <person name="Robinson S.J."/>
            <person name="Links M.G."/>
            <person name="Clarke C."/>
            <person name="Higgins E.E."/>
            <person name="Huebert T."/>
            <person name="Sharpe A.G."/>
            <person name="Parkin I.A."/>
        </authorList>
    </citation>
    <scope>NUCLEOTIDE SEQUENCE [LARGE SCALE GENOMIC DNA]</scope>
    <source>
        <strain evidence="4">cv. DH55</strain>
    </source>
</reference>
<proteinExistence type="predicted"/>
<organism evidence="4 5">
    <name type="scientific">Camelina sativa</name>
    <name type="common">False flax</name>
    <name type="synonym">Myagrum sativum</name>
    <dbReference type="NCBI Taxonomy" id="90675"/>
    <lineage>
        <taxon>Eukaryota</taxon>
        <taxon>Viridiplantae</taxon>
        <taxon>Streptophyta</taxon>
        <taxon>Embryophyta</taxon>
        <taxon>Tracheophyta</taxon>
        <taxon>Spermatophyta</taxon>
        <taxon>Magnoliopsida</taxon>
        <taxon>eudicotyledons</taxon>
        <taxon>Gunneridae</taxon>
        <taxon>Pentapetalae</taxon>
        <taxon>rosids</taxon>
        <taxon>malvids</taxon>
        <taxon>Brassicales</taxon>
        <taxon>Brassicaceae</taxon>
        <taxon>Camelineae</taxon>
        <taxon>Camelina</taxon>
    </lineage>
</organism>
<dbReference type="Pfam" id="PF00646">
    <property type="entry name" value="F-box"/>
    <property type="match status" value="1"/>
</dbReference>
<dbReference type="InterPro" id="IPR001810">
    <property type="entry name" value="F-box_dom"/>
</dbReference>
<evidence type="ECO:0000313" key="5">
    <source>
        <dbReference type="RefSeq" id="XP_010495269.1"/>
    </source>
</evidence>
<dbReference type="Pfam" id="PF08268">
    <property type="entry name" value="FBA_3"/>
    <property type="match status" value="1"/>
</dbReference>
<feature type="domain" description="F-box associated beta-propeller type 3" evidence="3">
    <location>
        <begin position="108"/>
        <end position="414"/>
    </location>
</feature>
<dbReference type="InterPro" id="IPR013187">
    <property type="entry name" value="F-box-assoc_dom_typ3"/>
</dbReference>
<reference evidence="5" key="2">
    <citation type="submission" date="2025-08" db="UniProtKB">
        <authorList>
            <consortium name="RefSeq"/>
        </authorList>
    </citation>
    <scope>IDENTIFICATION</scope>
    <source>
        <tissue evidence="5">Leaf</tissue>
    </source>
</reference>
<accession>A0ABM0Y4D5</accession>
<name>A0ABM0Y4D5_CAMSA</name>
<dbReference type="InterPro" id="IPR036047">
    <property type="entry name" value="F-box-like_dom_sf"/>
</dbReference>
<keyword evidence="4" id="KW-1185">Reference proteome</keyword>
<feature type="domain" description="F-box" evidence="2">
    <location>
        <begin position="62"/>
        <end position="97"/>
    </location>
</feature>
<dbReference type="PANTHER" id="PTHR31111:SF132">
    <property type="entry name" value="F-BOX ASSOCIATED UBIQUITINATION EFFECTOR FAMILY PROTEIN-RELATED"/>
    <property type="match status" value="1"/>
</dbReference>
<sequence>MDSEEEKTGEIYGTSQSSSLIQGIFEQAAIDKQEKNMGEIQQRATHDEEEEEEEYRSQPDPIPLDLTLEILSRLPAKSIVRFLCVSKLWSSYTTLPSFISSFASRPRRLVLTFLKYKKRFIFSFPQHENTDGSYSPFYSYEMKNANSWRRNCSYYPSQSVQGFIFFKGNVFWNPTTQQVLQLPKPTRKLRFWGHTYLGYDPLEGKYKILVINSQQHRILTWGGAQWRLIPNGFPSHFPGIYLGCVDGVLYYEAFFVIGGESCIMSFHVGSEKFNPIHFPEGISSNLYSFMIVPYEEGRLALVGTTYFPNISVKLWVLEDADGHEWTCKSFTLPPRTRRGWNNLELKGVSDAGELVFTPMVLTDSFYVLYFDPRRNTIREALFQGIFGDEFGCRYRLGDNSKYSSTFNVDVFPNHMENFVSLL</sequence>
<evidence type="ECO:0000259" key="3">
    <source>
        <dbReference type="Pfam" id="PF08268"/>
    </source>
</evidence>
<evidence type="ECO:0000256" key="1">
    <source>
        <dbReference type="SAM" id="MobiDB-lite"/>
    </source>
</evidence>
<evidence type="ECO:0000313" key="4">
    <source>
        <dbReference type="Proteomes" id="UP000694864"/>
    </source>
</evidence>
<evidence type="ECO:0000259" key="2">
    <source>
        <dbReference type="Pfam" id="PF00646"/>
    </source>
</evidence>
<dbReference type="RefSeq" id="XP_010495269.1">
    <property type="nucleotide sequence ID" value="XM_010496967.1"/>
</dbReference>
<dbReference type="InterPro" id="IPR017451">
    <property type="entry name" value="F-box-assoc_interact_dom"/>
</dbReference>